<keyword evidence="7" id="KW-1185">Reference proteome</keyword>
<dbReference type="InterPro" id="IPR018163">
    <property type="entry name" value="Thr/Ala-tRNA-synth_IIc_edit"/>
</dbReference>
<dbReference type="Proteomes" id="UP000317496">
    <property type="component" value="Chromosome"/>
</dbReference>
<dbReference type="InterPro" id="IPR012947">
    <property type="entry name" value="tRNA_SAD"/>
</dbReference>
<gene>
    <name evidence="6" type="ORF">FNB15_17960</name>
</gene>
<dbReference type="SUPFAM" id="SSF55186">
    <property type="entry name" value="ThrRS/AlaRS common domain"/>
    <property type="match status" value="1"/>
</dbReference>
<dbReference type="Pfam" id="PF07973">
    <property type="entry name" value="tRNA_SAD"/>
    <property type="match status" value="1"/>
</dbReference>
<evidence type="ECO:0000259" key="5">
    <source>
        <dbReference type="PROSITE" id="PS50860"/>
    </source>
</evidence>
<dbReference type="EMBL" id="CP041636">
    <property type="protein sequence ID" value="QDO99038.1"/>
    <property type="molecule type" value="Genomic_DNA"/>
</dbReference>
<dbReference type="AlphaFoldDB" id="A0A516H5J7"/>
<accession>A0A516H5J7</accession>
<sequence>MTSFLFRDDAYLKSCDAVVTAIDERGFQTDTTIFYPMGGGQPGDTGRFVLESGETVEISDTRKGDGPDGIVHVPAAGSAALKVGAKGRLDLDWDRRHRLMRMHTCLHLLSVLVPFPVTGGQVSDGKGRLDFDMADSIPDKDTLTAKLNELITGDHAVTARWITDDELLNSPDLVKTMAVKPPMGLGKVRLIEVAGLDKPLDLQACGGTHVGRTGEIGPVAVVKIENKGKQNRRVNIAFAAQVV</sequence>
<evidence type="ECO:0000256" key="4">
    <source>
        <dbReference type="ARBA" id="ARBA00022833"/>
    </source>
</evidence>
<dbReference type="InterPro" id="IPR009000">
    <property type="entry name" value="Transl_B-barrel_sf"/>
</dbReference>
<organism evidence="6 7">
    <name type="scientific">Ferrovibrio terrae</name>
    <dbReference type="NCBI Taxonomy" id="2594003"/>
    <lineage>
        <taxon>Bacteria</taxon>
        <taxon>Pseudomonadati</taxon>
        <taxon>Pseudomonadota</taxon>
        <taxon>Alphaproteobacteria</taxon>
        <taxon>Rhodospirillales</taxon>
        <taxon>Rhodospirillaceae</taxon>
        <taxon>Ferrovibrio</taxon>
    </lineage>
</organism>
<evidence type="ECO:0000256" key="2">
    <source>
        <dbReference type="ARBA" id="ARBA00004496"/>
    </source>
</evidence>
<dbReference type="GO" id="GO:0046872">
    <property type="term" value="F:metal ion binding"/>
    <property type="evidence" value="ECO:0007669"/>
    <property type="project" value="UniProtKB-KW"/>
</dbReference>
<dbReference type="PANTHER" id="PTHR43462">
    <property type="entry name" value="ALANYL-TRNA EDITING PROTEIN"/>
    <property type="match status" value="1"/>
</dbReference>
<proteinExistence type="predicted"/>
<dbReference type="RefSeq" id="WP_144258034.1">
    <property type="nucleotide sequence ID" value="NZ_CP041636.1"/>
</dbReference>
<dbReference type="GO" id="GO:0002161">
    <property type="term" value="F:aminoacyl-tRNA deacylase activity"/>
    <property type="evidence" value="ECO:0007669"/>
    <property type="project" value="UniProtKB-ARBA"/>
</dbReference>
<dbReference type="Gene3D" id="3.30.980.10">
    <property type="entry name" value="Threonyl-trna Synthetase, Chain A, domain 2"/>
    <property type="match status" value="1"/>
</dbReference>
<reference evidence="6 7" key="1">
    <citation type="submission" date="2019-07" db="EMBL/GenBank/DDBJ databases">
        <title>Genome sequencing for Ferrovibrio sp. K5.</title>
        <authorList>
            <person name="Park S.-J."/>
        </authorList>
    </citation>
    <scope>NUCLEOTIDE SEQUENCE [LARGE SCALE GENOMIC DNA]</scope>
    <source>
        <strain evidence="6 7">K5</strain>
    </source>
</reference>
<keyword evidence="4" id="KW-0862">Zinc</keyword>
<dbReference type="GO" id="GO:0006419">
    <property type="term" value="P:alanyl-tRNA aminoacylation"/>
    <property type="evidence" value="ECO:0007669"/>
    <property type="project" value="InterPro"/>
</dbReference>
<name>A0A516H5J7_9PROT</name>
<evidence type="ECO:0000313" key="6">
    <source>
        <dbReference type="EMBL" id="QDO99038.1"/>
    </source>
</evidence>
<dbReference type="SUPFAM" id="SSF50447">
    <property type="entry name" value="Translation proteins"/>
    <property type="match status" value="1"/>
</dbReference>
<dbReference type="GO" id="GO:0003676">
    <property type="term" value="F:nucleic acid binding"/>
    <property type="evidence" value="ECO:0007669"/>
    <property type="project" value="InterPro"/>
</dbReference>
<dbReference type="InterPro" id="IPR018165">
    <property type="entry name" value="Ala-tRNA-synth_IIc_core"/>
</dbReference>
<feature type="domain" description="Alanyl-transfer RNA synthetases family profile" evidence="5">
    <location>
        <begin position="1"/>
        <end position="243"/>
    </location>
</feature>
<evidence type="ECO:0000313" key="7">
    <source>
        <dbReference type="Proteomes" id="UP000317496"/>
    </source>
</evidence>
<dbReference type="GO" id="GO:0004813">
    <property type="term" value="F:alanine-tRNA ligase activity"/>
    <property type="evidence" value="ECO:0007669"/>
    <property type="project" value="InterPro"/>
</dbReference>
<dbReference type="PANTHER" id="PTHR43462:SF1">
    <property type="entry name" value="ALANYL-TRNA EDITING PROTEIN AARSD1"/>
    <property type="match status" value="1"/>
</dbReference>
<dbReference type="SMART" id="SM00863">
    <property type="entry name" value="tRNA_SAD"/>
    <property type="match status" value="1"/>
</dbReference>
<dbReference type="GO" id="GO:0005524">
    <property type="term" value="F:ATP binding"/>
    <property type="evidence" value="ECO:0007669"/>
    <property type="project" value="InterPro"/>
</dbReference>
<evidence type="ECO:0000256" key="1">
    <source>
        <dbReference type="ARBA" id="ARBA00001947"/>
    </source>
</evidence>
<dbReference type="InterPro" id="IPR051335">
    <property type="entry name" value="Alanyl-tRNA_Editing_Enzymes"/>
</dbReference>
<comment type="cofactor">
    <cofactor evidence="1">
        <name>Zn(2+)</name>
        <dbReference type="ChEBI" id="CHEBI:29105"/>
    </cofactor>
</comment>
<comment type="subcellular location">
    <subcellularLocation>
        <location evidence="2">Cytoplasm</location>
    </subcellularLocation>
</comment>
<dbReference type="OrthoDB" id="9812949at2"/>
<dbReference type="GO" id="GO:0005737">
    <property type="term" value="C:cytoplasm"/>
    <property type="evidence" value="ECO:0007669"/>
    <property type="project" value="UniProtKB-SubCell"/>
</dbReference>
<keyword evidence="3" id="KW-0479">Metal-binding</keyword>
<dbReference type="PROSITE" id="PS50860">
    <property type="entry name" value="AA_TRNA_LIGASE_II_ALA"/>
    <property type="match status" value="1"/>
</dbReference>
<protein>
    <submittedName>
        <fullName evidence="6">Alanyl-tRNA editing protein</fullName>
    </submittedName>
</protein>
<evidence type="ECO:0000256" key="3">
    <source>
        <dbReference type="ARBA" id="ARBA00022723"/>
    </source>
</evidence>
<dbReference type="Gene3D" id="2.40.30.130">
    <property type="match status" value="1"/>
</dbReference>
<dbReference type="KEGG" id="fer:FNB15_17960"/>